<evidence type="ECO:0000259" key="2">
    <source>
        <dbReference type="Pfam" id="PF16923"/>
    </source>
</evidence>
<reference evidence="3" key="1">
    <citation type="journal article" date="2021" name="Nat. Commun.">
        <title>Genetic determinants of endophytism in the Arabidopsis root mycobiome.</title>
        <authorList>
            <person name="Mesny F."/>
            <person name="Miyauchi S."/>
            <person name="Thiergart T."/>
            <person name="Pickel B."/>
            <person name="Atanasova L."/>
            <person name="Karlsson M."/>
            <person name="Huettel B."/>
            <person name="Barry K.W."/>
            <person name="Haridas S."/>
            <person name="Chen C."/>
            <person name="Bauer D."/>
            <person name="Andreopoulos W."/>
            <person name="Pangilinan J."/>
            <person name="LaButti K."/>
            <person name="Riley R."/>
            <person name="Lipzen A."/>
            <person name="Clum A."/>
            <person name="Drula E."/>
            <person name="Henrissat B."/>
            <person name="Kohler A."/>
            <person name="Grigoriev I.V."/>
            <person name="Martin F.M."/>
            <person name="Hacquard S."/>
        </authorList>
    </citation>
    <scope>NUCLEOTIDE SEQUENCE</scope>
    <source>
        <strain evidence="3">MPI-SDFR-AT-0120</strain>
    </source>
</reference>
<dbReference type="InterPro" id="IPR031631">
    <property type="entry name" value="Glyco_hydro_63N"/>
</dbReference>
<accession>A0A8K0QTV6</accession>
<dbReference type="Gene3D" id="2.70.98.110">
    <property type="entry name" value="Glycosyl hydrolase family 63, N-terminal domain"/>
    <property type="match status" value="1"/>
</dbReference>
<dbReference type="InterPro" id="IPR038518">
    <property type="entry name" value="Glyco_hydro_63N_sf"/>
</dbReference>
<evidence type="ECO:0000313" key="4">
    <source>
        <dbReference type="Proteomes" id="UP000813461"/>
    </source>
</evidence>
<dbReference type="OrthoDB" id="410058at2759"/>
<evidence type="ECO:0000313" key="3">
    <source>
        <dbReference type="EMBL" id="KAH7070023.1"/>
    </source>
</evidence>
<dbReference type="EMBL" id="JAGMVJ010000028">
    <property type="protein sequence ID" value="KAH7070023.1"/>
    <property type="molecule type" value="Genomic_DNA"/>
</dbReference>
<comment type="caution">
    <text evidence="3">The sequence shown here is derived from an EMBL/GenBank/DDBJ whole genome shotgun (WGS) entry which is preliminary data.</text>
</comment>
<keyword evidence="1" id="KW-0812">Transmembrane</keyword>
<gene>
    <name evidence="3" type="ORF">FB567DRAFT_539668</name>
</gene>
<organism evidence="3 4">
    <name type="scientific">Paraphoma chrysanthemicola</name>
    <dbReference type="NCBI Taxonomy" id="798071"/>
    <lineage>
        <taxon>Eukaryota</taxon>
        <taxon>Fungi</taxon>
        <taxon>Dikarya</taxon>
        <taxon>Ascomycota</taxon>
        <taxon>Pezizomycotina</taxon>
        <taxon>Dothideomycetes</taxon>
        <taxon>Pleosporomycetidae</taxon>
        <taxon>Pleosporales</taxon>
        <taxon>Pleosporineae</taxon>
        <taxon>Phaeosphaeriaceae</taxon>
        <taxon>Paraphoma</taxon>
    </lineage>
</organism>
<dbReference type="Proteomes" id="UP000813461">
    <property type="component" value="Unassembled WGS sequence"/>
</dbReference>
<evidence type="ECO:0000256" key="1">
    <source>
        <dbReference type="SAM" id="Phobius"/>
    </source>
</evidence>
<name>A0A8K0QTV6_9PLEO</name>
<feature type="transmembrane region" description="Helical" evidence="1">
    <location>
        <begin position="12"/>
        <end position="30"/>
    </location>
</feature>
<dbReference type="AlphaFoldDB" id="A0A8K0QTV6"/>
<protein>
    <recommendedName>
        <fullName evidence="2">Glycosyl hydrolase family 63 N-terminal domain-containing protein</fullName>
    </recommendedName>
</protein>
<dbReference type="Pfam" id="PF16923">
    <property type="entry name" value="Glyco_hydro_63N"/>
    <property type="match status" value="1"/>
</dbReference>
<keyword evidence="4" id="KW-1185">Reference proteome</keyword>
<keyword evidence="1" id="KW-1133">Transmembrane helix</keyword>
<sequence>MPPLLRIVSSTPYFMMVYRLNFFWLLWLQYCSVAINATNTSWLTWGPYRPNLYFGVRPSIPDSFLMGLMWTKGEDLDSLPRLIYRRPSRHL</sequence>
<keyword evidence="1" id="KW-0472">Membrane</keyword>
<feature type="domain" description="Glycosyl hydrolase family 63 N-terminal" evidence="2">
    <location>
        <begin position="43"/>
        <end position="82"/>
    </location>
</feature>
<proteinExistence type="predicted"/>